<protein>
    <submittedName>
        <fullName evidence="1">Uncharacterized protein</fullName>
    </submittedName>
</protein>
<name>A0ACB7J3C6_PLECO</name>
<gene>
    <name evidence="1" type="ORF">CCMSSC00406_0002094</name>
</gene>
<dbReference type="Proteomes" id="UP000824881">
    <property type="component" value="Unassembled WGS sequence"/>
</dbReference>
<organism evidence="1 2">
    <name type="scientific">Pleurotus cornucopiae</name>
    <name type="common">Cornucopia mushroom</name>
    <dbReference type="NCBI Taxonomy" id="5321"/>
    <lineage>
        <taxon>Eukaryota</taxon>
        <taxon>Fungi</taxon>
        <taxon>Dikarya</taxon>
        <taxon>Basidiomycota</taxon>
        <taxon>Agaricomycotina</taxon>
        <taxon>Agaricomycetes</taxon>
        <taxon>Agaricomycetidae</taxon>
        <taxon>Agaricales</taxon>
        <taxon>Pleurotineae</taxon>
        <taxon>Pleurotaceae</taxon>
        <taxon>Pleurotus</taxon>
    </lineage>
</organism>
<keyword evidence="2" id="KW-1185">Reference proteome</keyword>
<evidence type="ECO:0000313" key="2">
    <source>
        <dbReference type="Proteomes" id="UP000824881"/>
    </source>
</evidence>
<dbReference type="EMBL" id="WQMT02000003">
    <property type="protein sequence ID" value="KAG9224755.1"/>
    <property type="molecule type" value="Genomic_DNA"/>
</dbReference>
<comment type="caution">
    <text evidence="1">The sequence shown here is derived from an EMBL/GenBank/DDBJ whole genome shotgun (WGS) entry which is preliminary data.</text>
</comment>
<reference evidence="1 2" key="1">
    <citation type="journal article" date="2021" name="Appl. Environ. Microbiol.">
        <title>Genetic linkage and physical mapping for an oyster mushroom Pleurotus cornucopiae and QTL analysis for the trait cap color.</title>
        <authorList>
            <person name="Zhang Y."/>
            <person name="Gao W."/>
            <person name="Sonnenberg A."/>
            <person name="Chen Q."/>
            <person name="Zhang J."/>
            <person name="Huang C."/>
        </authorList>
    </citation>
    <scope>NUCLEOTIDE SEQUENCE [LARGE SCALE GENOMIC DNA]</scope>
    <source>
        <strain evidence="1">CCMSSC00406</strain>
    </source>
</reference>
<accession>A0ACB7J3C6</accession>
<sequence>MADPNPSVVPKEYHEFSDMFSKGKADTLAEHRPYDLKIELEDSAAPLVGAMYSLSQSEQQTLKEFIDKHLGLGFIRSSKSPHSAPVLFVKKKDGSLRLCVDYCGLNHILKKGHYPLPLISDLLDTPRKASVYTKIDLRHAYHLVRITEGDEWKTTFRTHYGSFEWLVVPFGLTNTPSAFQQFMNDIFADLLDVYVIIYLDDILIYSDNMADHKKHVKEVLHRLRQHKLYACADK</sequence>
<proteinExistence type="predicted"/>
<evidence type="ECO:0000313" key="1">
    <source>
        <dbReference type="EMBL" id="KAG9224755.1"/>
    </source>
</evidence>